<dbReference type="InterPro" id="IPR003615">
    <property type="entry name" value="HNH_nuc"/>
</dbReference>
<accession>A0A2A6J6U0</accession>
<dbReference type="Gene3D" id="1.10.30.50">
    <property type="match status" value="1"/>
</dbReference>
<dbReference type="SMART" id="SM00507">
    <property type="entry name" value="HNHc"/>
    <property type="match status" value="1"/>
</dbReference>
<name>A0A2A6J6U0_9HYPH</name>
<dbReference type="RefSeq" id="WP_097614711.1">
    <property type="nucleotide sequence ID" value="NZ_ML133770.1"/>
</dbReference>
<organism evidence="2 4">
    <name type="scientific">Rhizobium chutanense</name>
    <dbReference type="NCBI Taxonomy" id="2035448"/>
    <lineage>
        <taxon>Bacteria</taxon>
        <taxon>Pseudomonadati</taxon>
        <taxon>Pseudomonadota</taxon>
        <taxon>Alphaproteobacteria</taxon>
        <taxon>Hyphomicrobiales</taxon>
        <taxon>Rhizobiaceae</taxon>
        <taxon>Rhizobium/Agrobacterium group</taxon>
        <taxon>Rhizobium</taxon>
    </lineage>
</organism>
<evidence type="ECO:0000313" key="5">
    <source>
        <dbReference type="Proteomes" id="UP000278081"/>
    </source>
</evidence>
<proteinExistence type="predicted"/>
<dbReference type="Proteomes" id="UP000278081">
    <property type="component" value="Unassembled WGS sequence"/>
</dbReference>
<gene>
    <name evidence="2" type="ORF">CO666_24295</name>
    <name evidence="3" type="ORF">EFR84_23375</name>
</gene>
<reference evidence="3 5" key="2">
    <citation type="submission" date="2018-11" db="EMBL/GenBank/DDBJ databases">
        <title>Rhizobium chutanense sp. nov., isolated from root nodules of Phaseolus vulgaris in China.</title>
        <authorList>
            <person name="Huo Y."/>
        </authorList>
    </citation>
    <scope>NUCLEOTIDE SEQUENCE [LARGE SCALE GENOMIC DNA]</scope>
    <source>
        <strain evidence="3 5">C16</strain>
    </source>
</reference>
<feature type="domain" description="HNH nuclease" evidence="1">
    <location>
        <begin position="52"/>
        <end position="107"/>
    </location>
</feature>
<sequence>MIRLTRLRTATGLPRDFTGARLLEKHQDLVTRFFSGQVDPPIKWTSSKWKSAKKRLKFETGGKCAYCEASTDVVAHGDVEHFRPKSTYWWLAYDFDNYVFACQICNQIYKGDNFPISGHRLESPLMPNAQPADAQLMQLVQSLVRDVTSTNDEELVALWGAEDADLIHPYIEDPSALLTYEADDTNREVWIRAGAGLRAARAHDAAIKFLGLNREELLRLRYEQLEILRIFKLSFDEPRISDGTKATIRAKFDEMSRPAYPFAGLNRFFLRQWNLT</sequence>
<dbReference type="EMBL" id="NWSV01000021">
    <property type="protein sequence ID" value="PDT01617.1"/>
    <property type="molecule type" value="Genomic_DNA"/>
</dbReference>
<keyword evidence="4" id="KW-1185">Reference proteome</keyword>
<protein>
    <recommendedName>
        <fullName evidence="1">HNH nuclease domain-containing protein</fullName>
    </recommendedName>
</protein>
<evidence type="ECO:0000313" key="2">
    <source>
        <dbReference type="EMBL" id="PDT01617.1"/>
    </source>
</evidence>
<accession>A0A3S0SNM9</accession>
<dbReference type="AlphaFoldDB" id="A0A2A6J6U0"/>
<dbReference type="OrthoDB" id="5422822at2"/>
<evidence type="ECO:0000259" key="1">
    <source>
        <dbReference type="SMART" id="SM00507"/>
    </source>
</evidence>
<reference evidence="2 4" key="1">
    <citation type="submission" date="2017-09" db="EMBL/GenBank/DDBJ databases">
        <title>Comparative genomics of rhizobia isolated from Phaseolus vulgaris in China.</title>
        <authorList>
            <person name="Tong W."/>
        </authorList>
    </citation>
    <scope>NUCLEOTIDE SEQUENCE [LARGE SCALE GENOMIC DNA]</scope>
    <source>
        <strain evidence="2 4">C5</strain>
    </source>
</reference>
<evidence type="ECO:0000313" key="4">
    <source>
        <dbReference type="Proteomes" id="UP000220768"/>
    </source>
</evidence>
<evidence type="ECO:0000313" key="3">
    <source>
        <dbReference type="EMBL" id="RUM01193.1"/>
    </source>
</evidence>
<dbReference type="EMBL" id="RJTJ01000023">
    <property type="protein sequence ID" value="RUM01193.1"/>
    <property type="molecule type" value="Genomic_DNA"/>
</dbReference>
<dbReference type="Proteomes" id="UP000220768">
    <property type="component" value="Unassembled WGS sequence"/>
</dbReference>
<comment type="caution">
    <text evidence="2">The sequence shown here is derived from an EMBL/GenBank/DDBJ whole genome shotgun (WGS) entry which is preliminary data.</text>
</comment>